<organism evidence="1 2">
    <name type="scientific">candidate division WOR-3 bacterium</name>
    <dbReference type="NCBI Taxonomy" id="2052148"/>
    <lineage>
        <taxon>Bacteria</taxon>
        <taxon>Bacteria division WOR-3</taxon>
    </lineage>
</organism>
<comment type="caution">
    <text evidence="1">The sequence shown here is derived from an EMBL/GenBank/DDBJ whole genome shotgun (WGS) entry which is preliminary data.</text>
</comment>
<sequence>MSFSVLSLILSAGVLVEPFPLAQSEPGHHQVCLRAAMAADGHFAVAWVDSLQLPDRYELDIFIRFFDKSGSALTEPYKLNKLADTNWVYWPCLDMDAAGNAFLIWEERTDTREDFSDIRFQCFTPDGVPIETAQTLQDSLILQAWRPIGLGLAPGGRFAVTWSETKEEHPGVYNIYVRRYDVDGTPLDTVFLPNEEITKFDFVYFFPNAALNDAGDLVITWLHFKETMKIFPLFQVFDPEDTSILGWEPMGHRVDDGDYGHNVTRSFPFWLDDCRFVVFWWDAPPEGLLGRVFSDRGTTRNPIREVLHHEPFAMSLGDPKATFSIDVSSDERFVYTYARNLYHGDDYMHPWVHHVGILGEIADDMPERKTSIFEYSHPWDEDTVTYLNTQPPAVSVNNDQIVWVYSRLNIDTIYEAWVTITDWDMGEGIVEEPLVNVSPVKLFSTLNRLSYEVPGEAVLTLYNSAGRRVAEDVIHGKGEWQAVNIPSGVYFARVENTQGSARAKVVIVR</sequence>
<proteinExistence type="predicted"/>
<dbReference type="EMBL" id="WJKJ01000011">
    <property type="protein sequence ID" value="MBD3363654.1"/>
    <property type="molecule type" value="Genomic_DNA"/>
</dbReference>
<dbReference type="NCBIfam" id="TIGR04183">
    <property type="entry name" value="Por_Secre_tail"/>
    <property type="match status" value="1"/>
</dbReference>
<dbReference type="AlphaFoldDB" id="A0A9D5K7Q9"/>
<protein>
    <submittedName>
        <fullName evidence="1">T9SS type A sorting domain-containing protein</fullName>
    </submittedName>
</protein>
<dbReference type="InterPro" id="IPR026444">
    <property type="entry name" value="Secre_tail"/>
</dbReference>
<dbReference type="Proteomes" id="UP000630660">
    <property type="component" value="Unassembled WGS sequence"/>
</dbReference>
<accession>A0A9D5K7Q9</accession>
<evidence type="ECO:0000313" key="1">
    <source>
        <dbReference type="EMBL" id="MBD3363654.1"/>
    </source>
</evidence>
<evidence type="ECO:0000313" key="2">
    <source>
        <dbReference type="Proteomes" id="UP000630660"/>
    </source>
</evidence>
<reference evidence="1" key="1">
    <citation type="submission" date="2019-11" db="EMBL/GenBank/DDBJ databases">
        <title>Microbial mats filling the niche in hypersaline microbial mats.</title>
        <authorList>
            <person name="Wong H.L."/>
            <person name="Macleod F.I."/>
            <person name="White R.A. III"/>
            <person name="Burns B.P."/>
        </authorList>
    </citation>
    <scope>NUCLEOTIDE SEQUENCE</scope>
    <source>
        <strain evidence="1">Bin_327</strain>
    </source>
</reference>
<name>A0A9D5K7Q9_UNCW3</name>
<gene>
    <name evidence="1" type="ORF">GF359_00405</name>
</gene>